<dbReference type="InterPro" id="IPR019775">
    <property type="entry name" value="WD40_repeat_CS"/>
</dbReference>
<gene>
    <name evidence="5" type="ORF">PV327_003602</name>
</gene>
<evidence type="ECO:0000313" key="5">
    <source>
        <dbReference type="EMBL" id="KAK0181309.1"/>
    </source>
</evidence>
<dbReference type="PROSITE" id="PS50294">
    <property type="entry name" value="WD_REPEATS_REGION"/>
    <property type="match status" value="2"/>
</dbReference>
<keyword evidence="2 4" id="KW-0853">WD repeat</keyword>
<dbReference type="SMART" id="SM00320">
    <property type="entry name" value="WD40"/>
    <property type="match status" value="7"/>
</dbReference>
<evidence type="ECO:0000256" key="4">
    <source>
        <dbReference type="PROSITE-ProRule" id="PRU00221"/>
    </source>
</evidence>
<organism evidence="5 6">
    <name type="scientific">Microctonus hyperodae</name>
    <name type="common">Parasitoid wasp</name>
    <dbReference type="NCBI Taxonomy" id="165561"/>
    <lineage>
        <taxon>Eukaryota</taxon>
        <taxon>Metazoa</taxon>
        <taxon>Ecdysozoa</taxon>
        <taxon>Arthropoda</taxon>
        <taxon>Hexapoda</taxon>
        <taxon>Insecta</taxon>
        <taxon>Pterygota</taxon>
        <taxon>Neoptera</taxon>
        <taxon>Endopterygota</taxon>
        <taxon>Hymenoptera</taxon>
        <taxon>Apocrita</taxon>
        <taxon>Ichneumonoidea</taxon>
        <taxon>Braconidae</taxon>
        <taxon>Euphorinae</taxon>
        <taxon>Microctonus</taxon>
    </lineage>
</organism>
<name>A0AA39G5Y2_MICHY</name>
<dbReference type="AlphaFoldDB" id="A0AA39G5Y2"/>
<protein>
    <recommendedName>
        <fullName evidence="1">WD repeat-containing protein on Y chromosome</fullName>
    </recommendedName>
</protein>
<feature type="repeat" description="WD" evidence="4">
    <location>
        <begin position="545"/>
        <end position="579"/>
    </location>
</feature>
<dbReference type="EMBL" id="JAQQBR010000002">
    <property type="protein sequence ID" value="KAK0181309.1"/>
    <property type="molecule type" value="Genomic_DNA"/>
</dbReference>
<reference evidence="5" key="1">
    <citation type="journal article" date="2023" name="bioRxiv">
        <title>Scaffold-level genome assemblies of two parasitoid biocontrol wasps reveal the parthenogenesis mechanism and an associated novel virus.</title>
        <authorList>
            <person name="Inwood S."/>
            <person name="Skelly J."/>
            <person name="Guhlin J."/>
            <person name="Harrop T."/>
            <person name="Goldson S."/>
            <person name="Dearden P."/>
        </authorList>
    </citation>
    <scope>NUCLEOTIDE SEQUENCE</scope>
    <source>
        <strain evidence="5">Lincoln</strain>
        <tissue evidence="5">Whole body</tissue>
    </source>
</reference>
<keyword evidence="3" id="KW-0677">Repeat</keyword>
<dbReference type="Gene3D" id="2.130.10.10">
    <property type="entry name" value="YVTN repeat-like/Quinoprotein amine dehydrogenase"/>
    <property type="match status" value="3"/>
</dbReference>
<dbReference type="PANTHER" id="PTHR44324:SF6">
    <property type="entry name" value="EF-HAND CALCIUM BINDING DOMAIN 8"/>
    <property type="match status" value="1"/>
</dbReference>
<feature type="repeat" description="WD" evidence="4">
    <location>
        <begin position="485"/>
        <end position="517"/>
    </location>
</feature>
<dbReference type="PROSITE" id="PS00678">
    <property type="entry name" value="WD_REPEATS_1"/>
    <property type="match status" value="1"/>
</dbReference>
<dbReference type="Pfam" id="PF00400">
    <property type="entry name" value="WD40"/>
    <property type="match status" value="4"/>
</dbReference>
<evidence type="ECO:0000256" key="2">
    <source>
        <dbReference type="ARBA" id="ARBA00022574"/>
    </source>
</evidence>
<proteinExistence type="predicted"/>
<evidence type="ECO:0000313" key="6">
    <source>
        <dbReference type="Proteomes" id="UP001168972"/>
    </source>
</evidence>
<dbReference type="InterPro" id="IPR001680">
    <property type="entry name" value="WD40_rpt"/>
</dbReference>
<sequence>MELGAKSQIISNTRLDIKFMEFMNRKSILEYGDEEKMENLYKAFMEMPDKKMNKSQLFEALTTILKLPILSDEFDELYEKMNSMRDDGIKWNELLSYFLLGFRVKGTTVPASQLFDLPIIGLPEIINSRHRSFICRIIFSPEISNNTIAPNQLSNFNRGRYLTASRDGMINYWSINFTLQRRIGQKHLQLNAHSMITDMIAMLDVKMICLSSTERKLSFYDIAANKFELRMQIYNFKDVIVCMNYYFSTNKSKHSSYIVMGDTSGSVKFITFNPTDRGPFKQRIKQDILNVNYDAALKNGVRGLKIKELNHIHTNWVSQVNYYGNFHVLISCARCSKCSLLLGDPSDIKINYRFSVPMGISCFTLDEDEQLLFTGGPDCLVRIWNPFDPSKPNAILRGHQTRICTILSLKNNNQLFTLSKDRCIKIWDYESHICIQTYNRLPSELSEHAPMSVIYNSAMKKIIIGSIVIALLTYGKIIDEDLSDGETHSRQITCVLYNPLFKVIITTGADSRIMIWDPWRARRYDMISNAHDQLNFLNENVHVEITAATFDYSYQLLITGGNDGSLKIWNFNTGTCVRKMSIESKCEITGIFWLENRILCVGWNQYVTEFADTRADIYRKAWRKRHTDDILCAAVRYPHALATGSHNGEIILWLLKTGQPYRSYNVLNPADKDNRNSQLEKKNKDLDLKEINDDLNNDQSTFMSMRPVAVRAILFLCSRQIGSKIGTLIVSLNSGIIQMWSHHHSGGFLKAFSAIHIDGDCCLCLTTDPANDYLITGE</sequence>
<dbReference type="PANTHER" id="PTHR44324">
    <property type="entry name" value="WD40 REPEAT DOMAIN 95"/>
    <property type="match status" value="1"/>
</dbReference>
<accession>A0AA39G5Y2</accession>
<dbReference type="InterPro" id="IPR015943">
    <property type="entry name" value="WD40/YVTN_repeat-like_dom_sf"/>
</dbReference>
<dbReference type="InterPro" id="IPR051242">
    <property type="entry name" value="WD-EF-hand_domain"/>
</dbReference>
<evidence type="ECO:0000256" key="1">
    <source>
        <dbReference type="ARBA" id="ARBA00014901"/>
    </source>
</evidence>
<comment type="caution">
    <text evidence="5">The sequence shown here is derived from an EMBL/GenBank/DDBJ whole genome shotgun (WGS) entry which is preliminary data.</text>
</comment>
<reference evidence="5" key="2">
    <citation type="submission" date="2023-03" db="EMBL/GenBank/DDBJ databases">
        <authorList>
            <person name="Inwood S.N."/>
            <person name="Skelly J.G."/>
            <person name="Guhlin J."/>
            <person name="Harrop T.W.R."/>
            <person name="Goldson S.G."/>
            <person name="Dearden P.K."/>
        </authorList>
    </citation>
    <scope>NUCLEOTIDE SEQUENCE</scope>
    <source>
        <strain evidence="5">Lincoln</strain>
        <tissue evidence="5">Whole body</tissue>
    </source>
</reference>
<feature type="repeat" description="WD" evidence="4">
    <location>
        <begin position="396"/>
        <end position="437"/>
    </location>
</feature>
<dbReference type="SUPFAM" id="SSF50978">
    <property type="entry name" value="WD40 repeat-like"/>
    <property type="match status" value="2"/>
</dbReference>
<dbReference type="InterPro" id="IPR036322">
    <property type="entry name" value="WD40_repeat_dom_sf"/>
</dbReference>
<evidence type="ECO:0000256" key="3">
    <source>
        <dbReference type="ARBA" id="ARBA00022737"/>
    </source>
</evidence>
<keyword evidence="6" id="KW-1185">Reference proteome</keyword>
<dbReference type="PROSITE" id="PS50082">
    <property type="entry name" value="WD_REPEATS_2"/>
    <property type="match status" value="3"/>
</dbReference>
<dbReference type="Proteomes" id="UP001168972">
    <property type="component" value="Unassembled WGS sequence"/>
</dbReference>